<dbReference type="Pfam" id="PF11645">
    <property type="entry name" value="PDDEXK_5"/>
    <property type="match status" value="1"/>
</dbReference>
<sequence length="163" mass="18802">MVAINSKSVGNLGEAKVLCKFVELRIPVYVPFGDNEKADLVADFGGKLQRIQVKTSIKAEDGKMIFDLTSTLTKNKKYIRRKYEDGEIDYFALYNVTRDKIYLVPYSEPKTVMFIRYEQPKNRQSKKVHLEEDYLIDNVLGKIDENYVTINEFVNCTVDEVVA</sequence>
<comment type="caution">
    <text evidence="2">The sequence shown here is derived from an EMBL/GenBank/DDBJ whole genome shotgun (WGS) entry which is preliminary data.</text>
</comment>
<gene>
    <name evidence="2" type="ORF">HNP86_001968</name>
</gene>
<dbReference type="InterPro" id="IPR011856">
    <property type="entry name" value="tRNA_endonuc-like_dom_sf"/>
</dbReference>
<name>A0A7J9NVV0_METMI</name>
<protein>
    <recommendedName>
        <fullName evidence="1">PD(D/E)XK endonuclease domain-containing protein</fullName>
    </recommendedName>
</protein>
<evidence type="ECO:0000259" key="1">
    <source>
        <dbReference type="Pfam" id="PF11645"/>
    </source>
</evidence>
<dbReference type="GO" id="GO:0003676">
    <property type="term" value="F:nucleic acid binding"/>
    <property type="evidence" value="ECO:0007669"/>
    <property type="project" value="InterPro"/>
</dbReference>
<dbReference type="AlphaFoldDB" id="A0A7J9NVV0"/>
<dbReference type="Gene3D" id="3.40.1350.10">
    <property type="match status" value="1"/>
</dbReference>
<accession>A0A7J9NVV0</accession>
<dbReference type="InterPro" id="IPR021671">
    <property type="entry name" value="PD(D/E)XK_Endonuc"/>
</dbReference>
<reference evidence="2 3" key="1">
    <citation type="submission" date="2020-07" db="EMBL/GenBank/DDBJ databases">
        <title>Genomic Encyclopedia of Type Strains, Phase IV (KMG-V): Genome sequencing to study the core and pangenomes of soil and plant-associated prokaryotes.</title>
        <authorList>
            <person name="Whitman W."/>
        </authorList>
    </citation>
    <scope>NUCLEOTIDE SEQUENCE [LARGE SCALE GENOMIC DNA]</scope>
    <source>
        <strain evidence="2 3">A1</strain>
    </source>
</reference>
<dbReference type="Proteomes" id="UP000564425">
    <property type="component" value="Unassembled WGS sequence"/>
</dbReference>
<dbReference type="RefSeq" id="WP_181501628.1">
    <property type="nucleotide sequence ID" value="NZ_JACDUH010000003.1"/>
</dbReference>
<organism evidence="2 3">
    <name type="scientific">Methanococcus maripaludis</name>
    <name type="common">Methanococcus deltae</name>
    <dbReference type="NCBI Taxonomy" id="39152"/>
    <lineage>
        <taxon>Archaea</taxon>
        <taxon>Methanobacteriati</taxon>
        <taxon>Methanobacteriota</taxon>
        <taxon>Methanomada group</taxon>
        <taxon>Methanococci</taxon>
        <taxon>Methanococcales</taxon>
        <taxon>Methanococcaceae</taxon>
        <taxon>Methanococcus</taxon>
    </lineage>
</organism>
<proteinExistence type="predicted"/>
<feature type="domain" description="PD(D/E)XK endonuclease" evidence="1">
    <location>
        <begin position="4"/>
        <end position="135"/>
    </location>
</feature>
<evidence type="ECO:0000313" key="2">
    <source>
        <dbReference type="EMBL" id="MBA2851809.1"/>
    </source>
</evidence>
<dbReference type="EMBL" id="JACDUH010000003">
    <property type="protein sequence ID" value="MBA2851809.1"/>
    <property type="molecule type" value="Genomic_DNA"/>
</dbReference>
<evidence type="ECO:0000313" key="3">
    <source>
        <dbReference type="Proteomes" id="UP000564425"/>
    </source>
</evidence>